<dbReference type="PANTHER" id="PTHR39339">
    <property type="entry name" value="SLR1444 PROTEIN"/>
    <property type="match status" value="1"/>
</dbReference>
<dbReference type="InterPro" id="IPR038186">
    <property type="entry name" value="CHAD_dom_sf"/>
</dbReference>
<comment type="caution">
    <text evidence="2">The sequence shown here is derived from an EMBL/GenBank/DDBJ whole genome shotgun (WGS) entry which is preliminary data.</text>
</comment>
<proteinExistence type="predicted"/>
<organism evidence="2 3">
    <name type="scientific">Pseudonocardia eucalypti</name>
    <dbReference type="NCBI Taxonomy" id="648755"/>
    <lineage>
        <taxon>Bacteria</taxon>
        <taxon>Bacillati</taxon>
        <taxon>Actinomycetota</taxon>
        <taxon>Actinomycetes</taxon>
        <taxon>Pseudonocardiales</taxon>
        <taxon>Pseudonocardiaceae</taxon>
        <taxon>Pseudonocardia</taxon>
    </lineage>
</organism>
<dbReference type="Pfam" id="PF05235">
    <property type="entry name" value="CHAD"/>
    <property type="match status" value="1"/>
</dbReference>
<dbReference type="PANTHER" id="PTHR39339:SF1">
    <property type="entry name" value="CHAD DOMAIN-CONTAINING PROTEIN"/>
    <property type="match status" value="1"/>
</dbReference>
<name>A0ABP9PLN4_9PSEU</name>
<evidence type="ECO:0000259" key="1">
    <source>
        <dbReference type="PROSITE" id="PS51708"/>
    </source>
</evidence>
<feature type="domain" description="CHAD" evidence="1">
    <location>
        <begin position="38"/>
        <end position="320"/>
    </location>
</feature>
<gene>
    <name evidence="2" type="ORF">GCM10023321_07700</name>
</gene>
<dbReference type="Gene3D" id="1.40.20.10">
    <property type="entry name" value="CHAD domain"/>
    <property type="match status" value="1"/>
</dbReference>
<keyword evidence="3" id="KW-1185">Reference proteome</keyword>
<dbReference type="EMBL" id="BAABJP010000001">
    <property type="protein sequence ID" value="GAA5147144.1"/>
    <property type="molecule type" value="Genomic_DNA"/>
</dbReference>
<dbReference type="RefSeq" id="WP_185058983.1">
    <property type="nucleotide sequence ID" value="NZ_BAABJP010000001.1"/>
</dbReference>
<dbReference type="Proteomes" id="UP001428817">
    <property type="component" value="Unassembled WGS sequence"/>
</dbReference>
<accession>A0ABP9PLN4</accession>
<sequence>MVLTGATAVRHPAPIHRGTEAPPLAVLRLPEPLTAVPSDPPVHHVRVALDTRLRALLKHDAGARIGRDVEDVHQMRVSVRRMRAALKAARPLLDAEWSDTLRAELGWLGRSLGPVRDLDVLLPRLRGLAADLPENERAAAEALISTLDADYTLARADMMHALAAPRYVTLLERLADAVRLPLPTPSATERQPELVELVRKEFRMLRKAVRRAGEDPPDEVLHALRIKGKRLRYTGELVEPVLGKPVRQLLGATSGLQEVLGDHQDACVAQEKIRELLDRGATSGDPRLLTFVAGRLVEREYARAEQQRGLWWAAWQRVAARASVL</sequence>
<evidence type="ECO:0000313" key="2">
    <source>
        <dbReference type="EMBL" id="GAA5147144.1"/>
    </source>
</evidence>
<dbReference type="InterPro" id="IPR007899">
    <property type="entry name" value="CHAD_dom"/>
</dbReference>
<dbReference type="PROSITE" id="PS51708">
    <property type="entry name" value="CHAD"/>
    <property type="match status" value="1"/>
</dbReference>
<reference evidence="3" key="1">
    <citation type="journal article" date="2019" name="Int. J. Syst. Evol. Microbiol.">
        <title>The Global Catalogue of Microorganisms (GCM) 10K type strain sequencing project: providing services to taxonomists for standard genome sequencing and annotation.</title>
        <authorList>
            <consortium name="The Broad Institute Genomics Platform"/>
            <consortium name="The Broad Institute Genome Sequencing Center for Infectious Disease"/>
            <person name="Wu L."/>
            <person name="Ma J."/>
        </authorList>
    </citation>
    <scope>NUCLEOTIDE SEQUENCE [LARGE SCALE GENOMIC DNA]</scope>
    <source>
        <strain evidence="3">JCM 18303</strain>
    </source>
</reference>
<dbReference type="SMART" id="SM00880">
    <property type="entry name" value="CHAD"/>
    <property type="match status" value="1"/>
</dbReference>
<evidence type="ECO:0000313" key="3">
    <source>
        <dbReference type="Proteomes" id="UP001428817"/>
    </source>
</evidence>
<protein>
    <submittedName>
        <fullName evidence="2">CHAD domain-containing protein</fullName>
    </submittedName>
</protein>